<dbReference type="EMBL" id="CP081966">
    <property type="protein sequence ID" value="QZP28483.1"/>
    <property type="molecule type" value="Genomic_DNA"/>
</dbReference>
<reference evidence="2 3" key="1">
    <citation type="submission" date="2021-08" db="EMBL/GenBank/DDBJ databases">
        <title>Bactericidal Effect of Pseudomonas oryziphila sp. nov., a novel Pseudomonas Species Against Xanthomonas oryzae Reduces Disease Severity of Bacterial Leaf Streak of Rice.</title>
        <authorList>
            <person name="Yang R."/>
            <person name="Li S."/>
            <person name="Li Y."/>
            <person name="Yan Y."/>
            <person name="Fang Y."/>
            <person name="Zou L."/>
            <person name="Chen G."/>
        </authorList>
    </citation>
    <scope>NUCLEOTIDE SEQUENCE [LARGE SCALE GENOMIC DNA]</scope>
    <source>
        <strain evidence="2 3">DSM 17497</strain>
    </source>
</reference>
<protein>
    <recommendedName>
        <fullName evidence="1">PLD phosphodiesterase domain-containing protein</fullName>
    </recommendedName>
</protein>
<dbReference type="PANTHER" id="PTHR21248">
    <property type="entry name" value="CARDIOLIPIN SYNTHASE"/>
    <property type="match status" value="1"/>
</dbReference>
<dbReference type="Pfam" id="PF13091">
    <property type="entry name" value="PLDc_2"/>
    <property type="match status" value="1"/>
</dbReference>
<proteinExistence type="predicted"/>
<dbReference type="PROSITE" id="PS50035">
    <property type="entry name" value="PLD"/>
    <property type="match status" value="1"/>
</dbReference>
<organism evidence="2 3">
    <name type="scientific">Pseudomonas mosselii</name>
    <dbReference type="NCBI Taxonomy" id="78327"/>
    <lineage>
        <taxon>Bacteria</taxon>
        <taxon>Pseudomonadati</taxon>
        <taxon>Pseudomonadota</taxon>
        <taxon>Gammaproteobacteria</taxon>
        <taxon>Pseudomonadales</taxon>
        <taxon>Pseudomonadaceae</taxon>
        <taxon>Pseudomonas</taxon>
    </lineage>
</organism>
<accession>A0ABX9B787</accession>
<dbReference type="Proteomes" id="UP000825591">
    <property type="component" value="Chromosome"/>
</dbReference>
<dbReference type="PANTHER" id="PTHR21248:SF22">
    <property type="entry name" value="PHOSPHOLIPASE D"/>
    <property type="match status" value="1"/>
</dbReference>
<keyword evidence="3" id="KW-1185">Reference proteome</keyword>
<name>A0ABX9B787_9PSED</name>
<gene>
    <name evidence="2" type="ORF">K5H97_09110</name>
</gene>
<dbReference type="InterPro" id="IPR001736">
    <property type="entry name" value="PLipase_D/transphosphatidylase"/>
</dbReference>
<evidence type="ECO:0000259" key="1">
    <source>
        <dbReference type="PROSITE" id="PS50035"/>
    </source>
</evidence>
<dbReference type="RefSeq" id="WP_155952681.1">
    <property type="nucleotide sequence ID" value="NZ_CP081966.1"/>
</dbReference>
<dbReference type="Gene3D" id="3.30.870.10">
    <property type="entry name" value="Endonuclease Chain A"/>
    <property type="match status" value="2"/>
</dbReference>
<feature type="domain" description="PLD phosphodiesterase" evidence="1">
    <location>
        <begin position="348"/>
        <end position="375"/>
    </location>
</feature>
<evidence type="ECO:0000313" key="2">
    <source>
        <dbReference type="EMBL" id="QZP28483.1"/>
    </source>
</evidence>
<sequence length="588" mass="65534">MNILNFAIPVIKSKAKFIVDKGHPWSTIEHLVLYALSKQSWSISALASHANLPRRVVMESIIRLMRAGWVELEQATSGTLFKTTIFGKIALDRIELPTILERKNRPTNFIVDLVCGHVYRNREWAVFTEQTIRDRAKNENFVILTPDSEETSIDVTGMLSILLDPDETFVSAEPKGVIRRYVVATLKDGVIHGLPPKRDLSDLKEKIIEISQSRLTNISEENTEVKVSGTRFEPLAGKENYRDIKFNLEDIILGGTNHLKALLDAIDNARTKIIIHSTFIEESKFSKLTPNLIEAAKRGVMVHIFWGQNEINEESSSSRRAITAIFNSEEIAEFTSSIIIHPHSTGSHSKFIISDSACNGEFIAIIGSCNWFTSNFSTYEASVLLRDPRIVKDVISYASRLCCIHDGIWTDLATEIALIGQKLISQTAPSNTNATASLIIGEQHNSYIYRARDEAKERIFVTSHRLGGTLYSSVLPALKKAVEEKNIMANILFNQETDPVTKKDVLSVKNTASLAGIQLETVEAPKLHAKILAWDNNDILITSLNWLSADPKGSDNLKELGIHINLRGAAETIISDLQGRIICQQAAI</sequence>
<dbReference type="SUPFAM" id="SSF56024">
    <property type="entry name" value="Phospholipase D/nuclease"/>
    <property type="match status" value="1"/>
</dbReference>
<dbReference type="InterPro" id="IPR025202">
    <property type="entry name" value="PLD-like_dom"/>
</dbReference>
<evidence type="ECO:0000313" key="3">
    <source>
        <dbReference type="Proteomes" id="UP000825591"/>
    </source>
</evidence>